<keyword evidence="2" id="KW-0812">Transmembrane</keyword>
<name>A0ABY5YKF5_9DEIO</name>
<sequence length="357" mass="38442">MTQRPASLPPSSGLRERLSGWASDDGNADQGLGITVAPATHFSKGPRVYPTRFGAGFLFTALLTLIGCVNYQLSLGYLVTFLMLGLWVSGAVAASRSLSGLRLSAAPPDTAWAGEEAAFAVRVQNPSDQARARLRLRAHRPRSATITLLDVAAQAETTAPVMIAAPRRGPLTLPRLRLEGRDALGLWRGVTYPLLSAEALIYPAPEADAPPLPGTRASEGSGAKRAAGQEEFAGVRPYLPGDAPRQVAWRHSARTGDLHTKVFDVPLSLTLCLDYAELRGLDPEARYSRLSAWVRQARQHDVRYRLELPDRMVEEGSGEAHSRRALNALALSQPSVSQAARQGDQPNGLPERLAGRP</sequence>
<evidence type="ECO:0000256" key="1">
    <source>
        <dbReference type="SAM" id="MobiDB-lite"/>
    </source>
</evidence>
<evidence type="ECO:0000313" key="4">
    <source>
        <dbReference type="Proteomes" id="UP001060261"/>
    </source>
</evidence>
<dbReference type="EMBL" id="CP104213">
    <property type="protein sequence ID" value="UWX64253.1"/>
    <property type="molecule type" value="Genomic_DNA"/>
</dbReference>
<feature type="transmembrane region" description="Helical" evidence="2">
    <location>
        <begin position="78"/>
        <end position="95"/>
    </location>
</feature>
<keyword evidence="2" id="KW-0472">Membrane</keyword>
<feature type="region of interest" description="Disordered" evidence="1">
    <location>
        <begin position="332"/>
        <end position="357"/>
    </location>
</feature>
<keyword evidence="2" id="KW-1133">Transmembrane helix</keyword>
<evidence type="ECO:0000256" key="2">
    <source>
        <dbReference type="SAM" id="Phobius"/>
    </source>
</evidence>
<dbReference type="Proteomes" id="UP001060261">
    <property type="component" value="Chromosome"/>
</dbReference>
<dbReference type="PANTHER" id="PTHR34351:SF1">
    <property type="entry name" value="SLR1927 PROTEIN"/>
    <property type="match status" value="1"/>
</dbReference>
<gene>
    <name evidence="3" type="ORF">N0D28_00820</name>
</gene>
<dbReference type="RefSeq" id="WP_260560528.1">
    <property type="nucleotide sequence ID" value="NZ_BAABEC010000077.1"/>
</dbReference>
<feature type="transmembrane region" description="Helical" evidence="2">
    <location>
        <begin position="53"/>
        <end position="72"/>
    </location>
</feature>
<reference evidence="3" key="1">
    <citation type="submission" date="2022-09" db="EMBL/GenBank/DDBJ databases">
        <title>genome sequence of Deinococcus rubellus.</title>
        <authorList>
            <person name="Srinivasan S."/>
        </authorList>
    </citation>
    <scope>NUCLEOTIDE SEQUENCE</scope>
    <source>
        <strain evidence="3">Ant6</strain>
    </source>
</reference>
<dbReference type="PANTHER" id="PTHR34351">
    <property type="entry name" value="SLR1927 PROTEIN-RELATED"/>
    <property type="match status" value="1"/>
</dbReference>
<keyword evidence="4" id="KW-1185">Reference proteome</keyword>
<proteinExistence type="predicted"/>
<protein>
    <submittedName>
        <fullName evidence="3">DUF58 domain-containing protein</fullName>
    </submittedName>
</protein>
<accession>A0ABY5YKF5</accession>
<organism evidence="3 4">
    <name type="scientific">Deinococcus rubellus</name>
    <dbReference type="NCBI Taxonomy" id="1889240"/>
    <lineage>
        <taxon>Bacteria</taxon>
        <taxon>Thermotogati</taxon>
        <taxon>Deinococcota</taxon>
        <taxon>Deinococci</taxon>
        <taxon>Deinococcales</taxon>
        <taxon>Deinococcaceae</taxon>
        <taxon>Deinococcus</taxon>
    </lineage>
</organism>
<evidence type="ECO:0000313" key="3">
    <source>
        <dbReference type="EMBL" id="UWX64253.1"/>
    </source>
</evidence>